<gene>
    <name evidence="1" type="ORF">D9V37_19155</name>
</gene>
<name>A0A3L8P1B0_9ACTN</name>
<proteinExistence type="predicted"/>
<keyword evidence="2" id="KW-1185">Reference proteome</keyword>
<dbReference type="PANTHER" id="PTHR43737:SF1">
    <property type="entry name" value="DUF1501 DOMAIN-CONTAINING PROTEIN"/>
    <property type="match status" value="1"/>
</dbReference>
<protein>
    <submittedName>
        <fullName evidence="1">DUF1501 domain-containing protein</fullName>
    </submittedName>
</protein>
<organism evidence="1 2">
    <name type="scientific">Nocardioides mangrovicus</name>
    <dbReference type="NCBI Taxonomy" id="2478913"/>
    <lineage>
        <taxon>Bacteria</taxon>
        <taxon>Bacillati</taxon>
        <taxon>Actinomycetota</taxon>
        <taxon>Actinomycetes</taxon>
        <taxon>Propionibacteriales</taxon>
        <taxon>Nocardioidaceae</taxon>
        <taxon>Nocardioides</taxon>
    </lineage>
</organism>
<accession>A0A3L8P1B0</accession>
<dbReference type="RefSeq" id="WP_121807694.1">
    <property type="nucleotide sequence ID" value="NZ_RDBE01000010.1"/>
</dbReference>
<dbReference type="Proteomes" id="UP000281708">
    <property type="component" value="Unassembled WGS sequence"/>
</dbReference>
<dbReference type="OrthoDB" id="9779968at2"/>
<dbReference type="PROSITE" id="PS51318">
    <property type="entry name" value="TAT"/>
    <property type="match status" value="1"/>
</dbReference>
<dbReference type="EMBL" id="RDBE01000010">
    <property type="protein sequence ID" value="RLV48188.1"/>
    <property type="molecule type" value="Genomic_DNA"/>
</dbReference>
<dbReference type="AlphaFoldDB" id="A0A3L8P1B0"/>
<dbReference type="Pfam" id="PF07394">
    <property type="entry name" value="DUF1501"/>
    <property type="match status" value="1"/>
</dbReference>
<reference evidence="1 2" key="1">
    <citation type="submission" date="2018-10" db="EMBL/GenBank/DDBJ databases">
        <title>Marmoricola sp. 4Q3S-7 whole genome shotgun sequence.</title>
        <authorList>
            <person name="Li F."/>
        </authorList>
    </citation>
    <scope>NUCLEOTIDE SEQUENCE [LARGE SCALE GENOMIC DNA]</scope>
    <source>
        <strain evidence="1 2">4Q3S-7</strain>
    </source>
</reference>
<evidence type="ECO:0000313" key="1">
    <source>
        <dbReference type="EMBL" id="RLV48188.1"/>
    </source>
</evidence>
<dbReference type="InterPro" id="IPR010869">
    <property type="entry name" value="DUF1501"/>
</dbReference>
<evidence type="ECO:0000313" key="2">
    <source>
        <dbReference type="Proteomes" id="UP000281708"/>
    </source>
</evidence>
<dbReference type="PANTHER" id="PTHR43737">
    <property type="entry name" value="BLL7424 PROTEIN"/>
    <property type="match status" value="1"/>
</dbReference>
<sequence>MDQFEDSCCAEGARYRASRRGFLAGSTAAVGGIVATSVFGGAFREMAYAADATPGDTVVILNLGGGIDGMSWVVPYADPQYYEARPGIAVPQGALLATDGHFGLNPAMAPLMSLWNKGKVGMLHAAGLGTPNRSHFDAAEAVGDADPGSSVRRGWVNRMIGLTGISDQFAAIGISGDLPESLAGDLPITTISGLNDVAVPGVSTSDSDGTQRRMAQIQTMWGSSTDAFPTSVRDAVNGAGILTALPDDTLTSTSAGYPATDLGRTMADTARVIKGQIGVRVVAVDYGAFDHHVDIGATSGSFYTQLHDVAASVAAFFTDLGSKADNVTLVTTSEFGRRLEQNSSSGLDHGWGNVMMAVGADVSGGYHASWPGLDTGNLAAGDLQVTTEYRQLLADVVAKRVPEVSISQVFPNLARQATGMIR</sequence>
<comment type="caution">
    <text evidence="1">The sequence shown here is derived from an EMBL/GenBank/DDBJ whole genome shotgun (WGS) entry which is preliminary data.</text>
</comment>
<dbReference type="InterPro" id="IPR006311">
    <property type="entry name" value="TAT_signal"/>
</dbReference>